<keyword evidence="2" id="KW-1185">Reference proteome</keyword>
<name>A0A0N7KKW3_ORYSJ</name>
<accession>A0A0N7KKW3</accession>
<proteinExistence type="predicted"/>
<dbReference type="EMBL" id="AP014961">
    <property type="protein sequence ID" value="BAS94337.1"/>
    <property type="molecule type" value="Genomic_DNA"/>
</dbReference>
<dbReference type="PaxDb" id="39947-A0A0N7KKW3"/>
<protein>
    <submittedName>
        <fullName evidence="1">Os05g0453000 protein</fullName>
    </submittedName>
</protein>
<evidence type="ECO:0000313" key="2">
    <source>
        <dbReference type="Proteomes" id="UP000059680"/>
    </source>
</evidence>
<reference evidence="1 2" key="2">
    <citation type="journal article" date="2013" name="Plant Cell Physiol.">
        <title>Rice Annotation Project Database (RAP-DB): an integrative and interactive database for rice genomics.</title>
        <authorList>
            <person name="Sakai H."/>
            <person name="Lee S.S."/>
            <person name="Tanaka T."/>
            <person name="Numa H."/>
            <person name="Kim J."/>
            <person name="Kawahara Y."/>
            <person name="Wakimoto H."/>
            <person name="Yang C.C."/>
            <person name="Iwamoto M."/>
            <person name="Abe T."/>
            <person name="Yamada Y."/>
            <person name="Muto A."/>
            <person name="Inokuchi H."/>
            <person name="Ikemura T."/>
            <person name="Matsumoto T."/>
            <person name="Sasaki T."/>
            <person name="Itoh T."/>
        </authorList>
    </citation>
    <scope>NUCLEOTIDE SEQUENCE [LARGE SCALE GENOMIC DNA]</scope>
    <source>
        <strain evidence="2">cv. Nipponbare</strain>
    </source>
</reference>
<reference evidence="2" key="1">
    <citation type="journal article" date="2005" name="Nature">
        <title>The map-based sequence of the rice genome.</title>
        <authorList>
            <consortium name="International rice genome sequencing project (IRGSP)"/>
            <person name="Matsumoto T."/>
            <person name="Wu J."/>
            <person name="Kanamori H."/>
            <person name="Katayose Y."/>
            <person name="Fujisawa M."/>
            <person name="Namiki N."/>
            <person name="Mizuno H."/>
            <person name="Yamamoto K."/>
            <person name="Antonio B.A."/>
            <person name="Baba T."/>
            <person name="Sakata K."/>
            <person name="Nagamura Y."/>
            <person name="Aoki H."/>
            <person name="Arikawa K."/>
            <person name="Arita K."/>
            <person name="Bito T."/>
            <person name="Chiden Y."/>
            <person name="Fujitsuka N."/>
            <person name="Fukunaka R."/>
            <person name="Hamada M."/>
            <person name="Harada C."/>
            <person name="Hayashi A."/>
            <person name="Hijishita S."/>
            <person name="Honda M."/>
            <person name="Hosokawa S."/>
            <person name="Ichikawa Y."/>
            <person name="Idonuma A."/>
            <person name="Iijima M."/>
            <person name="Ikeda M."/>
            <person name="Ikeno M."/>
            <person name="Ito K."/>
            <person name="Ito S."/>
            <person name="Ito T."/>
            <person name="Ito Y."/>
            <person name="Ito Y."/>
            <person name="Iwabuchi A."/>
            <person name="Kamiya K."/>
            <person name="Karasawa W."/>
            <person name="Kurita K."/>
            <person name="Katagiri S."/>
            <person name="Kikuta A."/>
            <person name="Kobayashi H."/>
            <person name="Kobayashi N."/>
            <person name="Machita K."/>
            <person name="Maehara T."/>
            <person name="Masukawa M."/>
            <person name="Mizubayashi T."/>
            <person name="Mukai Y."/>
            <person name="Nagasaki H."/>
            <person name="Nagata Y."/>
            <person name="Naito S."/>
            <person name="Nakashima M."/>
            <person name="Nakama Y."/>
            <person name="Nakamichi Y."/>
            <person name="Nakamura M."/>
            <person name="Meguro A."/>
            <person name="Negishi M."/>
            <person name="Ohta I."/>
            <person name="Ohta T."/>
            <person name="Okamoto M."/>
            <person name="Ono N."/>
            <person name="Saji S."/>
            <person name="Sakaguchi M."/>
            <person name="Sakai K."/>
            <person name="Shibata M."/>
            <person name="Shimokawa T."/>
            <person name="Song J."/>
            <person name="Takazaki Y."/>
            <person name="Terasawa K."/>
            <person name="Tsugane M."/>
            <person name="Tsuji K."/>
            <person name="Ueda S."/>
            <person name="Waki K."/>
            <person name="Yamagata H."/>
            <person name="Yamamoto M."/>
            <person name="Yamamoto S."/>
            <person name="Yamane H."/>
            <person name="Yoshiki S."/>
            <person name="Yoshihara R."/>
            <person name="Yukawa K."/>
            <person name="Zhong H."/>
            <person name="Yano M."/>
            <person name="Yuan Q."/>
            <person name="Ouyang S."/>
            <person name="Liu J."/>
            <person name="Jones K.M."/>
            <person name="Gansberger K."/>
            <person name="Moffat K."/>
            <person name="Hill J."/>
            <person name="Bera J."/>
            <person name="Fadrosh D."/>
            <person name="Jin S."/>
            <person name="Johri S."/>
            <person name="Kim M."/>
            <person name="Overton L."/>
            <person name="Reardon M."/>
            <person name="Tsitrin T."/>
            <person name="Vuong H."/>
            <person name="Weaver B."/>
            <person name="Ciecko A."/>
            <person name="Tallon L."/>
            <person name="Jackson J."/>
            <person name="Pai G."/>
            <person name="Aken S.V."/>
            <person name="Utterback T."/>
            <person name="Reidmuller S."/>
            <person name="Feldblyum T."/>
            <person name="Hsiao J."/>
            <person name="Zismann V."/>
            <person name="Iobst S."/>
            <person name="de Vazeille A.R."/>
            <person name="Buell C.R."/>
            <person name="Ying K."/>
            <person name="Li Y."/>
            <person name="Lu T."/>
            <person name="Huang Y."/>
            <person name="Zhao Q."/>
            <person name="Feng Q."/>
            <person name="Zhang L."/>
            <person name="Zhu J."/>
            <person name="Weng Q."/>
            <person name="Mu J."/>
            <person name="Lu Y."/>
            <person name="Fan D."/>
            <person name="Liu Y."/>
            <person name="Guan J."/>
            <person name="Zhang Y."/>
            <person name="Yu S."/>
            <person name="Liu X."/>
            <person name="Zhang Y."/>
            <person name="Hong G."/>
            <person name="Han B."/>
            <person name="Choisne N."/>
            <person name="Demange N."/>
            <person name="Orjeda G."/>
            <person name="Samain S."/>
            <person name="Cattolico L."/>
            <person name="Pelletier E."/>
            <person name="Couloux A."/>
            <person name="Segurens B."/>
            <person name="Wincker P."/>
            <person name="D'Hont A."/>
            <person name="Scarpelli C."/>
            <person name="Weissenbach J."/>
            <person name="Salanoubat M."/>
            <person name="Quetier F."/>
            <person name="Yu Y."/>
            <person name="Kim H.R."/>
            <person name="Rambo T."/>
            <person name="Currie J."/>
            <person name="Collura K."/>
            <person name="Luo M."/>
            <person name="Yang T."/>
            <person name="Ammiraju J.S.S."/>
            <person name="Engler F."/>
            <person name="Soderlund C."/>
            <person name="Wing R.A."/>
            <person name="Palmer L.E."/>
            <person name="de la Bastide M."/>
            <person name="Spiegel L."/>
            <person name="Nascimento L."/>
            <person name="Zutavern T."/>
            <person name="O'Shaughnessy A."/>
            <person name="Dike S."/>
            <person name="Dedhia N."/>
            <person name="Preston R."/>
            <person name="Balija V."/>
            <person name="McCombie W.R."/>
            <person name="Chow T."/>
            <person name="Chen H."/>
            <person name="Chung M."/>
            <person name="Chen C."/>
            <person name="Shaw J."/>
            <person name="Wu H."/>
            <person name="Hsiao K."/>
            <person name="Chao Y."/>
            <person name="Chu M."/>
            <person name="Cheng C."/>
            <person name="Hour A."/>
            <person name="Lee P."/>
            <person name="Lin S."/>
            <person name="Lin Y."/>
            <person name="Liou J."/>
            <person name="Liu S."/>
            <person name="Hsing Y."/>
            <person name="Raghuvanshi S."/>
            <person name="Mohanty A."/>
            <person name="Bharti A.K."/>
            <person name="Gaur A."/>
            <person name="Gupta V."/>
            <person name="Kumar D."/>
            <person name="Ravi V."/>
            <person name="Vij S."/>
            <person name="Kapur A."/>
            <person name="Khurana P."/>
            <person name="Khurana P."/>
            <person name="Khurana J.P."/>
            <person name="Tyagi A.K."/>
            <person name="Gaikwad K."/>
            <person name="Singh A."/>
            <person name="Dalal V."/>
            <person name="Srivastava S."/>
            <person name="Dixit A."/>
            <person name="Pal A.K."/>
            <person name="Ghazi I.A."/>
            <person name="Yadav M."/>
            <person name="Pandit A."/>
            <person name="Bhargava A."/>
            <person name="Sureshbabu K."/>
            <person name="Batra K."/>
            <person name="Sharma T.R."/>
            <person name="Mohapatra T."/>
            <person name="Singh N.K."/>
            <person name="Messing J."/>
            <person name="Nelson A.B."/>
            <person name="Fuks G."/>
            <person name="Kavchok S."/>
            <person name="Keizer G."/>
            <person name="Linton E."/>
            <person name="Llaca V."/>
            <person name="Song R."/>
            <person name="Tanyolac B."/>
            <person name="Young S."/>
            <person name="Ho-Il K."/>
            <person name="Hahn J.H."/>
            <person name="Sangsakoo G."/>
            <person name="Vanavichit A."/>
            <person name="de Mattos Luiz.A.T."/>
            <person name="Zimmer P.D."/>
            <person name="Malone G."/>
            <person name="Dellagostin O."/>
            <person name="de Oliveira A.C."/>
            <person name="Bevan M."/>
            <person name="Bancroft I."/>
            <person name="Minx P."/>
            <person name="Cordum H."/>
            <person name="Wilson R."/>
            <person name="Cheng Z."/>
            <person name="Jin W."/>
            <person name="Jiang J."/>
            <person name="Leong S.A."/>
            <person name="Iwama H."/>
            <person name="Gojobori T."/>
            <person name="Itoh T."/>
            <person name="Niimura Y."/>
            <person name="Fujii Y."/>
            <person name="Habara T."/>
            <person name="Sakai H."/>
            <person name="Sato Y."/>
            <person name="Wilson G."/>
            <person name="Kumar K."/>
            <person name="McCouch S."/>
            <person name="Juretic N."/>
            <person name="Hoen D."/>
            <person name="Wright S."/>
            <person name="Bruskiewich R."/>
            <person name="Bureau T."/>
            <person name="Miyao A."/>
            <person name="Hirochika H."/>
            <person name="Nishikawa T."/>
            <person name="Kadowaki K."/>
            <person name="Sugiura M."/>
            <person name="Burr B."/>
            <person name="Sasaki T."/>
        </authorList>
    </citation>
    <scope>NUCLEOTIDE SEQUENCE [LARGE SCALE GENOMIC DNA]</scope>
    <source>
        <strain evidence="2">cv. Nipponbare</strain>
    </source>
</reference>
<dbReference type="InParanoid" id="A0A0N7KKW3"/>
<dbReference type="AlphaFoldDB" id="A0A0N7KKW3"/>
<sequence>MWRESTCSMVATAYAGCDGQFARHDEMLVFDGLMKDYTANGEVAAVLHRRLLASVADDSSSGNGGRLAAAMTEEAAATSADAAVEAGKESGVR</sequence>
<dbReference type="Proteomes" id="UP000059680">
    <property type="component" value="Chromosome 5"/>
</dbReference>
<reference evidence="1 2" key="3">
    <citation type="journal article" date="2013" name="Rice">
        <title>Improvement of the Oryza sativa Nipponbare reference genome using next generation sequence and optical map data.</title>
        <authorList>
            <person name="Kawahara Y."/>
            <person name="de la Bastide M."/>
            <person name="Hamilton J.P."/>
            <person name="Kanamori H."/>
            <person name="McCombie W.R."/>
            <person name="Ouyang S."/>
            <person name="Schwartz D.C."/>
            <person name="Tanaka T."/>
            <person name="Wu J."/>
            <person name="Zhou S."/>
            <person name="Childs K.L."/>
            <person name="Davidson R.M."/>
            <person name="Lin H."/>
            <person name="Quesada-Ocampo L."/>
            <person name="Vaillancourt B."/>
            <person name="Sakai H."/>
            <person name="Lee S.S."/>
            <person name="Kim J."/>
            <person name="Numa H."/>
            <person name="Itoh T."/>
            <person name="Buell C.R."/>
            <person name="Matsumoto T."/>
        </authorList>
    </citation>
    <scope>NUCLEOTIDE SEQUENCE [LARGE SCALE GENOMIC DNA]</scope>
    <source>
        <strain evidence="2">cv. Nipponbare</strain>
    </source>
</reference>
<gene>
    <name evidence="1" type="ordered locus">Os05g0453000</name>
    <name evidence="1" type="ORF">OSNPB_050453000</name>
</gene>
<organism evidence="1 2">
    <name type="scientific">Oryza sativa subsp. japonica</name>
    <name type="common">Rice</name>
    <dbReference type="NCBI Taxonomy" id="39947"/>
    <lineage>
        <taxon>Eukaryota</taxon>
        <taxon>Viridiplantae</taxon>
        <taxon>Streptophyta</taxon>
        <taxon>Embryophyta</taxon>
        <taxon>Tracheophyta</taxon>
        <taxon>Spermatophyta</taxon>
        <taxon>Magnoliopsida</taxon>
        <taxon>Liliopsida</taxon>
        <taxon>Poales</taxon>
        <taxon>Poaceae</taxon>
        <taxon>BOP clade</taxon>
        <taxon>Oryzoideae</taxon>
        <taxon>Oryzeae</taxon>
        <taxon>Oryzinae</taxon>
        <taxon>Oryza</taxon>
        <taxon>Oryza sativa</taxon>
    </lineage>
</organism>
<evidence type="ECO:0000313" key="1">
    <source>
        <dbReference type="EMBL" id="BAS94337.1"/>
    </source>
</evidence>